<feature type="transmembrane region" description="Helical" evidence="7">
    <location>
        <begin position="138"/>
        <end position="157"/>
    </location>
</feature>
<protein>
    <submittedName>
        <fullName evidence="9">Phosphatase PAP2 family protein</fullName>
    </submittedName>
</protein>
<accession>A0ABZ0IK67</accession>
<evidence type="ECO:0000313" key="9">
    <source>
        <dbReference type="EMBL" id="WOK04868.1"/>
    </source>
</evidence>
<evidence type="ECO:0000256" key="2">
    <source>
        <dbReference type="ARBA" id="ARBA00022475"/>
    </source>
</evidence>
<feature type="transmembrane region" description="Helical" evidence="7">
    <location>
        <begin position="112"/>
        <end position="131"/>
    </location>
</feature>
<feature type="transmembrane region" description="Helical" evidence="7">
    <location>
        <begin position="6"/>
        <end position="25"/>
    </location>
</feature>
<keyword evidence="5 7" id="KW-1133">Transmembrane helix</keyword>
<evidence type="ECO:0000256" key="3">
    <source>
        <dbReference type="ARBA" id="ARBA00022692"/>
    </source>
</evidence>
<name>A0ABZ0IK67_9BACT</name>
<comment type="subcellular location">
    <subcellularLocation>
        <location evidence="1">Cell membrane</location>
        <topology evidence="1">Multi-pass membrane protein</topology>
    </subcellularLocation>
</comment>
<keyword evidence="10" id="KW-1185">Reference proteome</keyword>
<sequence length="202" mass="22558">MTFFSVGGLVTLILIPKGGIVLLLNQSHNTLGDYFFKYFTHLGDGLVNLIVLIAFLLFSYRLSIVLSVVSIMQLVVSQLSKRVFFPEMMRPKVFFKSGELQFIEGVDIHSKFSFPSGHTVTAFSIATFLVLAFPKSRWMAWAAFGYAFLVGTSRVYLSQHFFMDVYAGALMGTFFTALIFLLISGNDWFQKPGLKAGLLSST</sequence>
<proteinExistence type="predicted"/>
<dbReference type="InterPro" id="IPR000326">
    <property type="entry name" value="PAP2/HPO"/>
</dbReference>
<gene>
    <name evidence="9" type="ORF">RT717_17435</name>
</gene>
<evidence type="ECO:0000256" key="7">
    <source>
        <dbReference type="SAM" id="Phobius"/>
    </source>
</evidence>
<dbReference type="Proteomes" id="UP001302349">
    <property type="component" value="Chromosome"/>
</dbReference>
<organism evidence="9 10">
    <name type="scientific">Imperialibacter roseus</name>
    <dbReference type="NCBI Taxonomy" id="1324217"/>
    <lineage>
        <taxon>Bacteria</taxon>
        <taxon>Pseudomonadati</taxon>
        <taxon>Bacteroidota</taxon>
        <taxon>Cytophagia</taxon>
        <taxon>Cytophagales</taxon>
        <taxon>Flammeovirgaceae</taxon>
        <taxon>Imperialibacter</taxon>
    </lineage>
</organism>
<dbReference type="Gene3D" id="1.20.144.10">
    <property type="entry name" value="Phosphatidic acid phosphatase type 2/haloperoxidase"/>
    <property type="match status" value="1"/>
</dbReference>
<dbReference type="SMART" id="SM00014">
    <property type="entry name" value="acidPPc"/>
    <property type="match status" value="1"/>
</dbReference>
<evidence type="ECO:0000313" key="10">
    <source>
        <dbReference type="Proteomes" id="UP001302349"/>
    </source>
</evidence>
<dbReference type="PANTHER" id="PTHR14969">
    <property type="entry name" value="SPHINGOSINE-1-PHOSPHATE PHOSPHOHYDROLASE"/>
    <property type="match status" value="1"/>
</dbReference>
<keyword evidence="3 7" id="KW-0812">Transmembrane</keyword>
<dbReference type="EMBL" id="CP136051">
    <property type="protein sequence ID" value="WOK04868.1"/>
    <property type="molecule type" value="Genomic_DNA"/>
</dbReference>
<dbReference type="Pfam" id="PF01569">
    <property type="entry name" value="PAP2"/>
    <property type="match status" value="1"/>
</dbReference>
<feature type="transmembrane region" description="Helical" evidence="7">
    <location>
        <begin position="46"/>
        <end position="76"/>
    </location>
</feature>
<dbReference type="RefSeq" id="WP_317487667.1">
    <property type="nucleotide sequence ID" value="NZ_CP136051.1"/>
</dbReference>
<keyword evidence="6 7" id="KW-0472">Membrane</keyword>
<evidence type="ECO:0000256" key="6">
    <source>
        <dbReference type="ARBA" id="ARBA00023136"/>
    </source>
</evidence>
<keyword evidence="4" id="KW-0378">Hydrolase</keyword>
<feature type="transmembrane region" description="Helical" evidence="7">
    <location>
        <begin position="163"/>
        <end position="183"/>
    </location>
</feature>
<dbReference type="SUPFAM" id="SSF48317">
    <property type="entry name" value="Acid phosphatase/Vanadium-dependent haloperoxidase"/>
    <property type="match status" value="1"/>
</dbReference>
<dbReference type="InterPro" id="IPR036938">
    <property type="entry name" value="PAP2/HPO_sf"/>
</dbReference>
<evidence type="ECO:0000256" key="1">
    <source>
        <dbReference type="ARBA" id="ARBA00004651"/>
    </source>
</evidence>
<evidence type="ECO:0000256" key="5">
    <source>
        <dbReference type="ARBA" id="ARBA00022989"/>
    </source>
</evidence>
<feature type="domain" description="Phosphatidic acid phosphatase type 2/haloperoxidase" evidence="8">
    <location>
        <begin position="60"/>
        <end position="180"/>
    </location>
</feature>
<dbReference type="PANTHER" id="PTHR14969:SF62">
    <property type="entry name" value="DECAPRENYLPHOSPHORYL-5-PHOSPHORIBOSE PHOSPHATASE RV3807C-RELATED"/>
    <property type="match status" value="1"/>
</dbReference>
<reference evidence="9 10" key="1">
    <citation type="journal article" date="2023" name="Microbiol. Resour. Announc.">
        <title>Complete Genome Sequence of Imperialibacter roseus strain P4T.</title>
        <authorList>
            <person name="Tizabi D.R."/>
            <person name="Bachvaroff T."/>
            <person name="Hill R.T."/>
        </authorList>
    </citation>
    <scope>NUCLEOTIDE SEQUENCE [LARGE SCALE GENOMIC DNA]</scope>
    <source>
        <strain evidence="9 10">P4T</strain>
    </source>
</reference>
<evidence type="ECO:0000259" key="8">
    <source>
        <dbReference type="SMART" id="SM00014"/>
    </source>
</evidence>
<evidence type="ECO:0000256" key="4">
    <source>
        <dbReference type="ARBA" id="ARBA00022801"/>
    </source>
</evidence>
<keyword evidence="2" id="KW-1003">Cell membrane</keyword>